<keyword evidence="3 7" id="KW-0223">Dioxygenase</keyword>
<dbReference type="GO" id="GO:0046872">
    <property type="term" value="F:metal ion binding"/>
    <property type="evidence" value="ECO:0007669"/>
    <property type="project" value="UniProtKB-KW"/>
</dbReference>
<dbReference type="PANTHER" id="PTHR30468">
    <property type="entry name" value="ALPHA-KETOGLUTARATE-DEPENDENT SULFONATE DIOXYGENASE"/>
    <property type="match status" value="1"/>
</dbReference>
<keyword evidence="5" id="KW-0408">Iron</keyword>
<protein>
    <submittedName>
        <fullName evidence="7">TauD/TfdA family dioxygenase</fullName>
    </submittedName>
</protein>
<dbReference type="RefSeq" id="WP_272736297.1">
    <property type="nucleotide sequence ID" value="NZ_CP116942.1"/>
</dbReference>
<keyword evidence="8" id="KW-1185">Reference proteome</keyword>
<dbReference type="InterPro" id="IPR051323">
    <property type="entry name" value="AtsK-like"/>
</dbReference>
<keyword evidence="4" id="KW-0560">Oxidoreductase</keyword>
<dbReference type="GO" id="GO:0006790">
    <property type="term" value="P:sulfur compound metabolic process"/>
    <property type="evidence" value="ECO:0007669"/>
    <property type="project" value="TreeGrafter"/>
</dbReference>
<proteinExistence type="inferred from homology"/>
<dbReference type="Proteomes" id="UP001216390">
    <property type="component" value="Chromosome"/>
</dbReference>
<dbReference type="InterPro" id="IPR042098">
    <property type="entry name" value="TauD-like_sf"/>
</dbReference>
<sequence length="299" mass="33529">MLTIDVGPRVADRLPAGTAPRPYDRFDLAPLSPTIGAEVDGVDLGGPIDDELQSELRRALLEWKVLFFRDQDLTRDQQRDFALRWGEVEQHPFYKYVNPGQTADDVVTLAKGADAPGFENEWHTDITWHVRPSFGAVLRAVEVPPLGGDTLWSDTASAHDALPEELQAEIASLVAVHDWRHTFGRGMPREAVEQLSPAFPPVEHPVVRVHPETGRRSIFVNPIFTSHVVGMEPDESDDLLRRLCTEVARPEHQCRFRWSPGAVAFWDNRATQHYASSDYHPQPRVMDRISIAGDVPVGV</sequence>
<evidence type="ECO:0000256" key="5">
    <source>
        <dbReference type="ARBA" id="ARBA00023004"/>
    </source>
</evidence>
<keyword evidence="2" id="KW-0479">Metal-binding</keyword>
<accession>A0AAF0BVH6</accession>
<evidence type="ECO:0000256" key="4">
    <source>
        <dbReference type="ARBA" id="ARBA00023002"/>
    </source>
</evidence>
<name>A0AAF0BVH6_9ACTN</name>
<comment type="similarity">
    <text evidence="1">Belongs to the TfdA dioxygenase family.</text>
</comment>
<evidence type="ECO:0000256" key="2">
    <source>
        <dbReference type="ARBA" id="ARBA00022723"/>
    </source>
</evidence>
<organism evidence="7 8">
    <name type="scientific">Iamia majanohamensis</name>
    <dbReference type="NCBI Taxonomy" id="467976"/>
    <lineage>
        <taxon>Bacteria</taxon>
        <taxon>Bacillati</taxon>
        <taxon>Actinomycetota</taxon>
        <taxon>Acidimicrobiia</taxon>
        <taxon>Acidimicrobiales</taxon>
        <taxon>Iamiaceae</taxon>
        <taxon>Iamia</taxon>
    </lineage>
</organism>
<evidence type="ECO:0000256" key="3">
    <source>
        <dbReference type="ARBA" id="ARBA00022964"/>
    </source>
</evidence>
<dbReference type="InterPro" id="IPR003819">
    <property type="entry name" value="TauD/TfdA-like"/>
</dbReference>
<evidence type="ECO:0000313" key="8">
    <source>
        <dbReference type="Proteomes" id="UP001216390"/>
    </source>
</evidence>
<dbReference type="SUPFAM" id="SSF51197">
    <property type="entry name" value="Clavaminate synthase-like"/>
    <property type="match status" value="1"/>
</dbReference>
<dbReference type="KEGG" id="ima:PO878_19985"/>
<evidence type="ECO:0000256" key="1">
    <source>
        <dbReference type="ARBA" id="ARBA00005896"/>
    </source>
</evidence>
<dbReference type="PANTHER" id="PTHR30468:SF1">
    <property type="entry name" value="ALPHA-KETOGLUTARATE-DEPENDENT SULFONATE DIOXYGENASE"/>
    <property type="match status" value="1"/>
</dbReference>
<dbReference type="AlphaFoldDB" id="A0AAF0BVH6"/>
<dbReference type="GO" id="GO:0005737">
    <property type="term" value="C:cytoplasm"/>
    <property type="evidence" value="ECO:0007669"/>
    <property type="project" value="TreeGrafter"/>
</dbReference>
<evidence type="ECO:0000259" key="6">
    <source>
        <dbReference type="Pfam" id="PF02668"/>
    </source>
</evidence>
<dbReference type="Pfam" id="PF02668">
    <property type="entry name" value="TauD"/>
    <property type="match status" value="1"/>
</dbReference>
<dbReference type="GO" id="GO:0000908">
    <property type="term" value="F:taurine dioxygenase activity"/>
    <property type="evidence" value="ECO:0007669"/>
    <property type="project" value="TreeGrafter"/>
</dbReference>
<gene>
    <name evidence="7" type="ORF">PO878_19985</name>
</gene>
<dbReference type="Gene3D" id="3.60.130.10">
    <property type="entry name" value="Clavaminate synthase-like"/>
    <property type="match status" value="1"/>
</dbReference>
<evidence type="ECO:0000313" key="7">
    <source>
        <dbReference type="EMBL" id="WCO66775.1"/>
    </source>
</evidence>
<dbReference type="EMBL" id="CP116942">
    <property type="protein sequence ID" value="WCO66775.1"/>
    <property type="molecule type" value="Genomic_DNA"/>
</dbReference>
<feature type="domain" description="TauD/TfdA-like" evidence="6">
    <location>
        <begin position="29"/>
        <end position="288"/>
    </location>
</feature>
<reference evidence="7" key="1">
    <citation type="submission" date="2023-01" db="EMBL/GenBank/DDBJ databases">
        <title>The diversity of Class Acidimicrobiia in South China Sea sediment environments and the proposal of Iamia marina sp. nov., a novel species of the genus Iamia.</title>
        <authorList>
            <person name="He Y."/>
            <person name="Tian X."/>
        </authorList>
    </citation>
    <scope>NUCLEOTIDE SEQUENCE</scope>
    <source>
        <strain evidence="7">DSM 19957</strain>
    </source>
</reference>